<evidence type="ECO:0000313" key="10">
    <source>
        <dbReference type="Proteomes" id="UP001204562"/>
    </source>
</evidence>
<comment type="subcellular location">
    <subcellularLocation>
        <location evidence="1">Cell membrane</location>
        <topology evidence="1">Multi-pass membrane protein</topology>
    </subcellularLocation>
</comment>
<evidence type="ECO:0000256" key="7">
    <source>
        <dbReference type="ARBA" id="ARBA00023136"/>
    </source>
</evidence>
<evidence type="ECO:0000256" key="1">
    <source>
        <dbReference type="ARBA" id="ARBA00004651"/>
    </source>
</evidence>
<dbReference type="Pfam" id="PF03591">
    <property type="entry name" value="AzlC"/>
    <property type="match status" value="1"/>
</dbReference>
<keyword evidence="7 8" id="KW-0472">Membrane</keyword>
<evidence type="ECO:0000256" key="8">
    <source>
        <dbReference type="SAM" id="Phobius"/>
    </source>
</evidence>
<comment type="similarity">
    <text evidence="2">Belongs to the AzlC family.</text>
</comment>
<keyword evidence="3" id="KW-0813">Transport</keyword>
<keyword evidence="5 8" id="KW-0812">Transmembrane</keyword>
<dbReference type="EMBL" id="JANFYS010000003">
    <property type="protein sequence ID" value="MCQ4769391.1"/>
    <property type="molecule type" value="Genomic_DNA"/>
</dbReference>
<dbReference type="PANTHER" id="PTHR34979:SF1">
    <property type="entry name" value="INNER MEMBRANE PROTEIN YGAZ"/>
    <property type="match status" value="1"/>
</dbReference>
<dbReference type="InterPro" id="IPR011606">
    <property type="entry name" value="Brnchd-chn_aa_trnsp_permease"/>
</dbReference>
<feature type="transmembrane region" description="Helical" evidence="8">
    <location>
        <begin position="6"/>
        <end position="27"/>
    </location>
</feature>
<evidence type="ECO:0000256" key="4">
    <source>
        <dbReference type="ARBA" id="ARBA00022475"/>
    </source>
</evidence>
<evidence type="ECO:0000256" key="6">
    <source>
        <dbReference type="ARBA" id="ARBA00022989"/>
    </source>
</evidence>
<evidence type="ECO:0000313" key="9">
    <source>
        <dbReference type="EMBL" id="MCQ4769391.1"/>
    </source>
</evidence>
<reference evidence="9" key="1">
    <citation type="submission" date="2022-06" db="EMBL/GenBank/DDBJ databases">
        <title>Isolation of gut microbiota from human fecal samples.</title>
        <authorList>
            <person name="Pamer E.G."/>
            <person name="Barat B."/>
            <person name="Waligurski E."/>
            <person name="Medina S."/>
            <person name="Paddock L."/>
            <person name="Mostad J."/>
        </authorList>
    </citation>
    <scope>NUCLEOTIDE SEQUENCE</scope>
    <source>
        <strain evidence="9">DFI.9.91</strain>
    </source>
</reference>
<name>A0AAW5JH60_9FIRM</name>
<accession>A0AAW5JH60</accession>
<evidence type="ECO:0000256" key="5">
    <source>
        <dbReference type="ARBA" id="ARBA00022692"/>
    </source>
</evidence>
<comment type="caution">
    <text evidence="9">The sequence shown here is derived from an EMBL/GenBank/DDBJ whole genome shotgun (WGS) entry which is preliminary data.</text>
</comment>
<gene>
    <name evidence="9" type="ORF">NE579_02775</name>
</gene>
<dbReference type="AlphaFoldDB" id="A0AAW5JH60"/>
<protein>
    <submittedName>
        <fullName evidence="9">AzlC family ABC transporter permease</fullName>
    </submittedName>
</protein>
<dbReference type="GO" id="GO:1903785">
    <property type="term" value="P:L-valine transmembrane transport"/>
    <property type="evidence" value="ECO:0007669"/>
    <property type="project" value="TreeGrafter"/>
</dbReference>
<dbReference type="GO" id="GO:0005886">
    <property type="term" value="C:plasma membrane"/>
    <property type="evidence" value="ECO:0007669"/>
    <property type="project" value="UniProtKB-SubCell"/>
</dbReference>
<feature type="transmembrane region" description="Helical" evidence="8">
    <location>
        <begin position="186"/>
        <end position="219"/>
    </location>
</feature>
<keyword evidence="4" id="KW-1003">Cell membrane</keyword>
<dbReference type="PANTHER" id="PTHR34979">
    <property type="entry name" value="INNER MEMBRANE PROTEIN YGAZ"/>
    <property type="match status" value="1"/>
</dbReference>
<feature type="transmembrane region" description="Helical" evidence="8">
    <location>
        <begin position="34"/>
        <end position="52"/>
    </location>
</feature>
<dbReference type="Proteomes" id="UP001204562">
    <property type="component" value="Unassembled WGS sequence"/>
</dbReference>
<feature type="transmembrane region" description="Helical" evidence="8">
    <location>
        <begin position="58"/>
        <end position="79"/>
    </location>
</feature>
<evidence type="ECO:0000256" key="2">
    <source>
        <dbReference type="ARBA" id="ARBA00010735"/>
    </source>
</evidence>
<feature type="transmembrane region" description="Helical" evidence="8">
    <location>
        <begin position="139"/>
        <end position="156"/>
    </location>
</feature>
<dbReference type="RefSeq" id="WP_256303168.1">
    <property type="nucleotide sequence ID" value="NZ_JANFYS010000003.1"/>
</dbReference>
<keyword evidence="6 8" id="KW-1133">Transmembrane helix</keyword>
<organism evidence="9 10">
    <name type="scientific">Intestinimonas massiliensis</name>
    <name type="common">ex Afouda et al. 2020</name>
    <dbReference type="NCBI Taxonomy" id="1673721"/>
    <lineage>
        <taxon>Bacteria</taxon>
        <taxon>Bacillati</taxon>
        <taxon>Bacillota</taxon>
        <taxon>Clostridia</taxon>
        <taxon>Eubacteriales</taxon>
        <taxon>Intestinimonas</taxon>
    </lineage>
</organism>
<evidence type="ECO:0000256" key="3">
    <source>
        <dbReference type="ARBA" id="ARBA00022448"/>
    </source>
</evidence>
<sequence length="235" mass="25346">MSRRAFAAAFPATVPVLMGYLSIGIAFGLMLEAVGYNVIWAFFMSLTIYAGSGQYMGVELLATGAALINVAALTLILNFRHLVYGLSLLEKFRGMGVRKLYMIFSLTDETYALLSSARVPERVDPHDYYFAVAVLDHSYWILGSVIGSVAGALIQFDTTGIDFAMTALFLVIAVDQWNAYRSHLPALLGAGITVVSLVVMGAANMLIPALCVIIAALLALRVKLDRDPAAEKEAV</sequence>
<proteinExistence type="inferred from homology"/>